<gene>
    <name evidence="15" type="ORF">DGYR_LOCUS7018</name>
</gene>
<dbReference type="Proteomes" id="UP000549394">
    <property type="component" value="Unassembled WGS sequence"/>
</dbReference>
<evidence type="ECO:0000313" key="15">
    <source>
        <dbReference type="EMBL" id="CAD5118686.1"/>
    </source>
</evidence>
<dbReference type="GO" id="GO:0005634">
    <property type="term" value="C:nucleus"/>
    <property type="evidence" value="ECO:0007669"/>
    <property type="project" value="TreeGrafter"/>
</dbReference>
<comment type="caution">
    <text evidence="15">The sequence shown here is derived from an EMBL/GenBank/DDBJ whole genome shotgun (WGS) entry which is preliminary data.</text>
</comment>
<dbReference type="PANTHER" id="PTHR11139:SF71">
    <property type="entry name" value="SERINE_THREONINE-PROTEIN KINASE SMG1"/>
    <property type="match status" value="1"/>
</dbReference>
<reference evidence="15 16" key="1">
    <citation type="submission" date="2020-08" db="EMBL/GenBank/DDBJ databases">
        <authorList>
            <person name="Hejnol A."/>
        </authorList>
    </citation>
    <scope>NUCLEOTIDE SEQUENCE [LARGE SCALE GENOMIC DNA]</scope>
</reference>
<dbReference type="EMBL" id="CAJFCJ010000009">
    <property type="protein sequence ID" value="CAD5118686.1"/>
    <property type="molecule type" value="Genomic_DNA"/>
</dbReference>
<dbReference type="EC" id="2.7.11.1" evidence="2"/>
<dbReference type="CDD" id="cd05170">
    <property type="entry name" value="PIKKc_SMG1"/>
    <property type="match status" value="1"/>
</dbReference>
<dbReference type="InterPro" id="IPR039414">
    <property type="entry name" value="SMG1_PIKKc"/>
</dbReference>
<comment type="similarity">
    <text evidence="1">Belongs to the PI3/PI4-kinase family.</text>
</comment>
<dbReference type="SMART" id="SM01345">
    <property type="entry name" value="Rapamycin_bind"/>
    <property type="match status" value="1"/>
</dbReference>
<comment type="catalytic activity">
    <reaction evidence="10">
        <text>L-seryl-[protein] + ATP = O-phospho-L-seryl-[protein] + ADP + H(+)</text>
        <dbReference type="Rhea" id="RHEA:17989"/>
        <dbReference type="Rhea" id="RHEA-COMP:9863"/>
        <dbReference type="Rhea" id="RHEA-COMP:11604"/>
        <dbReference type="ChEBI" id="CHEBI:15378"/>
        <dbReference type="ChEBI" id="CHEBI:29999"/>
        <dbReference type="ChEBI" id="CHEBI:30616"/>
        <dbReference type="ChEBI" id="CHEBI:83421"/>
        <dbReference type="ChEBI" id="CHEBI:456216"/>
        <dbReference type="EC" id="2.7.11.1"/>
    </reaction>
</comment>
<dbReference type="InterPro" id="IPR000403">
    <property type="entry name" value="PI3/4_kinase_cat_dom"/>
</dbReference>
<keyword evidence="8" id="KW-0866">Nonsense-mediated mRNA decay</keyword>
<feature type="domain" description="PI3K/PI4K catalytic" evidence="12">
    <location>
        <begin position="1920"/>
        <end position="2253"/>
    </location>
</feature>
<evidence type="ECO:0000256" key="6">
    <source>
        <dbReference type="ARBA" id="ARBA00022777"/>
    </source>
</evidence>
<evidence type="ECO:0000256" key="4">
    <source>
        <dbReference type="ARBA" id="ARBA00022679"/>
    </source>
</evidence>
<feature type="region of interest" description="Disordered" evidence="11">
    <location>
        <begin position="1037"/>
        <end position="1061"/>
    </location>
</feature>
<dbReference type="InterPro" id="IPR003152">
    <property type="entry name" value="FATC_dom"/>
</dbReference>
<evidence type="ECO:0000256" key="5">
    <source>
        <dbReference type="ARBA" id="ARBA00022741"/>
    </source>
</evidence>
<dbReference type="Pfam" id="PF15785">
    <property type="entry name" value="SMG1"/>
    <property type="match status" value="1"/>
</dbReference>
<dbReference type="PROSITE" id="PS50290">
    <property type="entry name" value="PI3_4_KINASE_3"/>
    <property type="match status" value="1"/>
</dbReference>
<dbReference type="Pfam" id="PF02260">
    <property type="entry name" value="FATC"/>
    <property type="match status" value="1"/>
</dbReference>
<dbReference type="InterPro" id="IPR018936">
    <property type="entry name" value="PI3/4_kinase_CS"/>
</dbReference>
<protein>
    <recommendedName>
        <fullName evidence="2">non-specific serine/threonine protein kinase</fullName>
        <ecNumber evidence="2">2.7.11.1</ecNumber>
    </recommendedName>
</protein>
<accession>A0A7I8VR04</accession>
<dbReference type="SUPFAM" id="SSF56112">
    <property type="entry name" value="Protein kinase-like (PK-like)"/>
    <property type="match status" value="1"/>
</dbReference>
<dbReference type="OrthoDB" id="10065496at2759"/>
<proteinExistence type="inferred from homology"/>
<dbReference type="InterPro" id="IPR036940">
    <property type="entry name" value="PI3/4_kinase_cat_sf"/>
</dbReference>
<keyword evidence="3" id="KW-0723">Serine/threonine-protein kinase</keyword>
<dbReference type="SMART" id="SM01343">
    <property type="entry name" value="FATC"/>
    <property type="match status" value="1"/>
</dbReference>
<feature type="domain" description="FATC" evidence="14">
    <location>
        <begin position="3304"/>
        <end position="3336"/>
    </location>
</feature>
<name>A0A7I8VR04_9ANNE</name>
<dbReference type="PROSITE" id="PS51190">
    <property type="entry name" value="FATC"/>
    <property type="match status" value="1"/>
</dbReference>
<dbReference type="InterPro" id="IPR014009">
    <property type="entry name" value="PIK_FAT"/>
</dbReference>
<organism evidence="15 16">
    <name type="scientific">Dimorphilus gyrociliatus</name>
    <dbReference type="NCBI Taxonomy" id="2664684"/>
    <lineage>
        <taxon>Eukaryota</taxon>
        <taxon>Metazoa</taxon>
        <taxon>Spiralia</taxon>
        <taxon>Lophotrochozoa</taxon>
        <taxon>Annelida</taxon>
        <taxon>Polychaeta</taxon>
        <taxon>Polychaeta incertae sedis</taxon>
        <taxon>Dinophilidae</taxon>
        <taxon>Dimorphilus</taxon>
    </lineage>
</organism>
<dbReference type="Pfam" id="PF23593">
    <property type="entry name" value="HEAT_ATR"/>
    <property type="match status" value="1"/>
</dbReference>
<evidence type="ECO:0000256" key="7">
    <source>
        <dbReference type="ARBA" id="ARBA00022840"/>
    </source>
</evidence>
<feature type="compositionally biased region" description="Low complexity" evidence="11">
    <location>
        <begin position="46"/>
        <end position="60"/>
    </location>
</feature>
<dbReference type="Gene3D" id="1.10.1070.11">
    <property type="entry name" value="Phosphatidylinositol 3-/4-kinase, catalytic domain"/>
    <property type="match status" value="1"/>
</dbReference>
<evidence type="ECO:0000256" key="3">
    <source>
        <dbReference type="ARBA" id="ARBA00022527"/>
    </source>
</evidence>
<comment type="catalytic activity">
    <reaction evidence="9">
        <text>L-threonyl-[protein] + ATP = O-phospho-L-threonyl-[protein] + ADP + H(+)</text>
        <dbReference type="Rhea" id="RHEA:46608"/>
        <dbReference type="Rhea" id="RHEA-COMP:11060"/>
        <dbReference type="Rhea" id="RHEA-COMP:11605"/>
        <dbReference type="ChEBI" id="CHEBI:15378"/>
        <dbReference type="ChEBI" id="CHEBI:30013"/>
        <dbReference type="ChEBI" id="CHEBI:30616"/>
        <dbReference type="ChEBI" id="CHEBI:61977"/>
        <dbReference type="ChEBI" id="CHEBI:456216"/>
        <dbReference type="EC" id="2.7.11.1"/>
    </reaction>
</comment>
<evidence type="ECO:0000259" key="14">
    <source>
        <dbReference type="PROSITE" id="PS51190"/>
    </source>
</evidence>
<dbReference type="PANTHER" id="PTHR11139">
    <property type="entry name" value="ATAXIA TELANGIECTASIA MUTATED ATM -RELATED"/>
    <property type="match status" value="1"/>
</dbReference>
<keyword evidence="5" id="KW-0547">Nucleotide-binding</keyword>
<evidence type="ECO:0000256" key="8">
    <source>
        <dbReference type="ARBA" id="ARBA00023161"/>
    </source>
</evidence>
<feature type="compositionally biased region" description="Polar residues" evidence="11">
    <location>
        <begin position="1037"/>
        <end position="1052"/>
    </location>
</feature>
<dbReference type="InterPro" id="IPR016024">
    <property type="entry name" value="ARM-type_fold"/>
</dbReference>
<evidence type="ECO:0000256" key="9">
    <source>
        <dbReference type="ARBA" id="ARBA00047899"/>
    </source>
</evidence>
<evidence type="ECO:0000313" key="16">
    <source>
        <dbReference type="Proteomes" id="UP000549394"/>
    </source>
</evidence>
<dbReference type="GO" id="GO:0004674">
    <property type="term" value="F:protein serine/threonine kinase activity"/>
    <property type="evidence" value="ECO:0007669"/>
    <property type="project" value="UniProtKB-KW"/>
</dbReference>
<evidence type="ECO:0000256" key="11">
    <source>
        <dbReference type="SAM" id="MobiDB-lite"/>
    </source>
</evidence>
<dbReference type="SUPFAM" id="SSF48371">
    <property type="entry name" value="ARM repeat"/>
    <property type="match status" value="2"/>
</dbReference>
<dbReference type="InterPro" id="IPR050517">
    <property type="entry name" value="DDR_Repair_Kinase"/>
</dbReference>
<dbReference type="GO" id="GO:0000184">
    <property type="term" value="P:nuclear-transcribed mRNA catabolic process, nonsense-mediated decay"/>
    <property type="evidence" value="ECO:0007669"/>
    <property type="project" value="UniProtKB-KW"/>
</dbReference>
<dbReference type="Pfam" id="PF00454">
    <property type="entry name" value="PI3_PI4_kinase"/>
    <property type="match status" value="1"/>
</dbReference>
<evidence type="ECO:0000256" key="2">
    <source>
        <dbReference type="ARBA" id="ARBA00012513"/>
    </source>
</evidence>
<dbReference type="InterPro" id="IPR057564">
    <property type="entry name" value="HEAT_ATR"/>
</dbReference>
<dbReference type="GO" id="GO:0005524">
    <property type="term" value="F:ATP binding"/>
    <property type="evidence" value="ECO:0007669"/>
    <property type="project" value="UniProtKB-KW"/>
</dbReference>
<evidence type="ECO:0000259" key="13">
    <source>
        <dbReference type="PROSITE" id="PS51189"/>
    </source>
</evidence>
<keyword evidence="7" id="KW-0067">ATP-binding</keyword>
<dbReference type="InterPro" id="IPR011009">
    <property type="entry name" value="Kinase-like_dom_sf"/>
</dbReference>
<sequence>MVGDNSYRKSMGQLYSNDDEKVTKSPTTSRSSSVTSREFRGRSRMEGSSSRHNSSYSSEPKYYSEDTRIVKLLKRVTNEKIEKERRLISLKILHEFVNNYNENKKIVISNAFDIAEAMFDIKRESRFFIDNLDTISSIVASTANVMQYEGHKLLSWIHQKLEESKLNNERSFCLNIIQEILERDKKMRFMQPLMKDMMKTILKILLDADEDKMFQSITEIIVILSIQYPEVVNPYFSDICDVLIGWNIDATNNEKMQIYTRNICLKLSPFFCTRIDKAVDFMLLFVEDIRTYVQDMKDINEKDDTSESREDLVEKSLALLRMFSVFAECLEENLENRNEFAKASNNCLKHLVQYSSDEIDVIEENLLSYVKTQCCIEPECLPQFYSFLQLAIQIIKRAGTKLPLEFIHFFVGADSVISSYRQFNDNNSQELISEVYKSLLRIKNVQILTKSYTLFLCDMEKCLNVIADYDDLPHFRLLDENIDNPFKDKEYSIVQAESYATFYSVALSSLATMKNNLLTFALNPSLFQLFSNRLRLWDKTFIQFYPEVTATAFQTFFSYCSTHEHFISSSSLNTGTSTSHFGGETTEFFERLLKFLTKILKCSGICYEIRRICLKWTKDILKYLVYTPNLIKNELFVKLLTCLCDIAMSDSCNIIVNETCQTLKECFEHQVSFPMSFLNNCFDVCMVKLSSVNSDIRQNFLLLLKVLPLDTYITRSYDMKKCEYSPILNELWNARRNIMINNSMASFDQHAFKGFMNYILRGEKDLINNGSWMQRIFDSAIAQQDVPDTIAPKYSLDISKYDSISIFMWFWATWQCANHCLSGKLRTPLGKANETILSIENVIVDFAKELQLNGKSLSSEENSNHSFKPSDDLHDHIRVHLLLQFIEHLEKLLYNAYEGTAIAIAAPNKTIRNFFRTNRQVCDDWLNRIRLHVMHISIAIKRYSLAVRHGFVLLSQFEINEKYKTKEFEETVILTAFSLCKLKSPQMIQGLNVWCRKVARKKYFWLKPFAECASGRLQDSAYSFQIVLDNYIQVNNPDKPNRNTLESDSGNSDDGAKEEEKKDFNMDVNPNLIHYLVNLTADIYCELGSWQELDNWCDKIKDYQENYIDADSIFSAFKLDVDLDSVRALASFEKGEFSTSVQHAKKSSNFDTGVILSSWNSKQISYSATFQHVIASIVNDKADSLNHAHLCELWCQRLLDTDMLDWPLKVDSLTLQHLHFINSYGKEKEKDGTLSITDHLQQNAEKSRFDMILMPLWFLKQTGDLRDSKTAATLSNLMQVGARLARKQHCTTLSQELLVDYIHNVLPDHVAHDVDYSYDSMINKLRNSYPLVNRKTYLVIEREAAKLKYDGISGSEAVSNLSCALLKVIEEPDCHELVARSLLTIVKWTDTLRMSEELGNDEAIEDKLESLIQIEGLSKNDDVIPQLNKKALIDNRDILPGSLLRLACLKAPKLGKTWINFATWCLKQGRRLNEFVSEGKVQLTSEECDKIKKLLPKGIKDEDTEKIFEIMSYVQTARFVNEEDISEQYISLHEDPRELTRRQLLNSSCVLQTAADSVLDRLIETWSEIKDRVYHPYLLAVHAYGSFLQLNSNDSEAITTTTLRLLRLLVKHVSELKEALEPVLENTPASSWLSIIPQLFSRLNHPDPTIRQIVSNLISRVAEEVPHLIVYPAVVGHTAASVQRLHNQKGLVDKYLSQNEAEEGDADVEDDLLAEDRVNTLLQHCFGAIVNTLSAKDAKMVSEVEAFVYELRRITLLWDELWNGTLTQYQNDMDRRFKQLENEIKSVYNNNDLTDSMKNIIAREKHQAILKPTIFILENLYELTSRKPETPHEQWFCDTYLEEIQQALRTLKDPPDVSWPSSSWKPFKDIQKKMNERAQKRSSLLLQMNKMSPHLAKLKNTSIPLPGCSPHQKPLSISSIENTVQILPTKTKPKKLYFVGEDGKKCAFLFKGLEDLHLDERIMQLISIVNNMFAKLNRSGKSLHARHYSVTPLGARSGLIEWVQAGTPLFSLYKRWQQRELTACAIKNNQPLPTHIPRPSDVFYAKLKSVFERNKLDPKLDRKDWPKEAKKAILSELIKETPSDLLSKELWCTSTSTDEWLHVVKTFNNSIALMSVIGYVIGLGDRHLDNILVDLNTGEVIQIDYNVCFEKGKNLRVPENVPFRMTHNIESALGVTGVEGLFRSSSEMVLRILRRGKETLLTLLEAFLYDPLIDWTVGHDTGYQGALYGGTQKIHGATEARRRKHKTDRFVAVSMLTIRLKENKLSWFRNKETMAGHVSNIVEKVKMLEETYNNMLKQKEAEDIISQLIKYLTDASADPGHPFHSLPIRYEQNKEEQHLKESVTAEIQMKYIDIDNFRSAYERTLLVLKGKSYEDLQKQFGLTPAVNSSYSCVEEFLINAGQTQLLNQGQGVENQVRDSQMKKNNIIEKCLGYLINYVSCIPPFTNALIEENPYLSWTKWFKIILDSFTVESCEKVFEYIKLQYLKDVRRNEMTQHILSTEAKLAISLNTMMDILDKYTRRRESEKLSKIVLETHEQDLLSAMFALINERLDGNRTLFLSIIITHLNSTVKKFKLIESNIFGAKERAVSLLTNDGDWFMDEHFNVADLAYKYISLMNVLHPQLRLKNSLLEETSLTFNAIHSVLNALQEMSHFFANIILPETIKCLRADDLSLKSSLKELSEIVRVLGDPIDRVIIDLKTHINHVILGQRTSEDLLRRVKRANDQFLKLITSTSENLTNGQMIFVGFHGLFERVFIEWQNFTERSSKMRIPHEWYWVDIAFDVKTLQLNPVTDLTCQPLRLLWFVEEIHAMVTFFERATEANNAYTGKVDSVLSNELQLEQPIRQFIAKFTQQQMLGYSTEMLSHHICACVSALGFDVKAVLRTNDIGATNRMALDAIVQRFMEVKTNSSSTATISSITNLMMQMGSNWMKQHFVNRLDKNIIRIKEVIERTKCHITAVHWQNPKLFQSYARQVSHILMSLQVELTNISTHQANLNNLCENWHQIDYSIIQRLKWACGANANLQTTLNFFNDAILKRNELLKNSDEISQYVIQLCNSIIQMERIRNGGDDIIAEQKNNMDLLNKAKDTCQNKGNLPSLTPLESHLMKLLNMEDIPPNFEEVVRHYLYNAKEKFSESDVEDALVQVENDLKMECDKIKPILKSFHHLTSCINNSLKAVSKFENLSTGRKAKTYLERYKKFSEDFTSLLKILTNENPGEHLSLINCLAPNIQEVLSEVYDDLYKLELDLPVPEDALQVESKETEFSEKIQLDPKTGKTTQERNSYATSVWSRVKQKLDGKDPDINYKMSTTEQIDYIIMEATRIDNLSELYEGWTPWV</sequence>
<dbReference type="InterPro" id="IPR031559">
    <property type="entry name" value="SMG1"/>
</dbReference>
<dbReference type="PROSITE" id="PS51189">
    <property type="entry name" value="FAT"/>
    <property type="match status" value="1"/>
</dbReference>
<keyword evidence="4" id="KW-0808">Transferase</keyword>
<dbReference type="PROSITE" id="PS00916">
    <property type="entry name" value="PI3_4_KINASE_2"/>
    <property type="match status" value="1"/>
</dbReference>
<keyword evidence="6" id="KW-0418">Kinase</keyword>
<dbReference type="SMART" id="SM00146">
    <property type="entry name" value="PI3Kc"/>
    <property type="match status" value="1"/>
</dbReference>
<evidence type="ECO:0000256" key="10">
    <source>
        <dbReference type="ARBA" id="ARBA00048679"/>
    </source>
</evidence>
<dbReference type="Gene3D" id="3.30.1010.10">
    <property type="entry name" value="Phosphatidylinositol 3-kinase Catalytic Subunit, Chain A, domain 4"/>
    <property type="match status" value="1"/>
</dbReference>
<evidence type="ECO:0000256" key="1">
    <source>
        <dbReference type="ARBA" id="ARBA00011031"/>
    </source>
</evidence>
<feature type="domain" description="FAT" evidence="13">
    <location>
        <begin position="1377"/>
        <end position="1679"/>
    </location>
</feature>
<keyword evidence="16" id="KW-1185">Reference proteome</keyword>
<evidence type="ECO:0000259" key="12">
    <source>
        <dbReference type="PROSITE" id="PS50290"/>
    </source>
</evidence>
<feature type="region of interest" description="Disordered" evidence="11">
    <location>
        <begin position="1"/>
        <end position="60"/>
    </location>
</feature>
<feature type="compositionally biased region" description="Low complexity" evidence="11">
    <location>
        <begin position="24"/>
        <end position="36"/>
    </location>
</feature>